<sequence>MKKFDAVVIGDVNIDLVVVGCNQIPQPGQEIFVENIRMHVGGGAALFTISLAKLGLHAAFNGVLGDDLYGHYIREQFARHGIDTSLIRTSPTNHTGITIAINPELDRSFITYAGSNSELQVGDLDIAQVALGRHAHVTGYRGRRNHDEFIAMVKKLKETGVTVSCDVGWDDTGEWHAGVFELMRYIDVFLMNETEAFHYTGIEHIDDSLKYMGGFCRHVVIKLGPKGAIAMKDGWQLAHSGFVVDVVDTTGAGDSFNAGYLYGYLTGQNVESCLLYGNVCGAMSVGSYGGSTGTPDREGLAAFIRQNEDSCRAF</sequence>
<evidence type="ECO:0000313" key="6">
    <source>
        <dbReference type="EMBL" id="MEC0227487.1"/>
    </source>
</evidence>
<evidence type="ECO:0000256" key="4">
    <source>
        <dbReference type="RuleBase" id="RU003704"/>
    </source>
</evidence>
<evidence type="ECO:0000256" key="1">
    <source>
        <dbReference type="ARBA" id="ARBA00010688"/>
    </source>
</evidence>
<dbReference type="InterPro" id="IPR011611">
    <property type="entry name" value="PfkB_dom"/>
</dbReference>
<accession>A0ABU6G2J7</accession>
<organism evidence="6 7">
    <name type="scientific">Paenibacillus alba</name>
    <dbReference type="NCBI Taxonomy" id="1197127"/>
    <lineage>
        <taxon>Bacteria</taxon>
        <taxon>Bacillati</taxon>
        <taxon>Bacillota</taxon>
        <taxon>Bacilli</taxon>
        <taxon>Bacillales</taxon>
        <taxon>Paenibacillaceae</taxon>
        <taxon>Paenibacillus</taxon>
    </lineage>
</organism>
<dbReference type="GO" id="GO:0016301">
    <property type="term" value="F:kinase activity"/>
    <property type="evidence" value="ECO:0007669"/>
    <property type="project" value="UniProtKB-KW"/>
</dbReference>
<keyword evidence="7" id="KW-1185">Reference proteome</keyword>
<dbReference type="SUPFAM" id="SSF53613">
    <property type="entry name" value="Ribokinase-like"/>
    <property type="match status" value="1"/>
</dbReference>
<dbReference type="Gene3D" id="3.40.1190.20">
    <property type="match status" value="1"/>
</dbReference>
<dbReference type="InterPro" id="IPR029056">
    <property type="entry name" value="Ribokinase-like"/>
</dbReference>
<dbReference type="PRINTS" id="PR00990">
    <property type="entry name" value="RIBOKINASE"/>
</dbReference>
<dbReference type="EMBL" id="JARLKY010000021">
    <property type="protein sequence ID" value="MEC0227487.1"/>
    <property type="molecule type" value="Genomic_DNA"/>
</dbReference>
<dbReference type="PROSITE" id="PS00584">
    <property type="entry name" value="PFKB_KINASES_2"/>
    <property type="match status" value="1"/>
</dbReference>
<dbReference type="PANTHER" id="PTHR10584:SF166">
    <property type="entry name" value="RIBOKINASE"/>
    <property type="match status" value="1"/>
</dbReference>
<evidence type="ECO:0000256" key="3">
    <source>
        <dbReference type="ARBA" id="ARBA00022777"/>
    </source>
</evidence>
<dbReference type="CDD" id="cd01166">
    <property type="entry name" value="KdgK"/>
    <property type="match status" value="1"/>
</dbReference>
<comment type="similarity">
    <text evidence="1 4">Belongs to the carbohydrate kinase PfkB family.</text>
</comment>
<gene>
    <name evidence="6" type="ORF">P4I72_10160</name>
</gene>
<keyword evidence="2 4" id="KW-0808">Transferase</keyword>
<reference evidence="6 7" key="1">
    <citation type="submission" date="2023-03" db="EMBL/GenBank/DDBJ databases">
        <title>Bacillus Genome Sequencing.</title>
        <authorList>
            <person name="Dunlap C."/>
        </authorList>
    </citation>
    <scope>NUCLEOTIDE SEQUENCE [LARGE SCALE GENOMIC DNA]</scope>
    <source>
        <strain evidence="6 7">BD-533</strain>
    </source>
</reference>
<name>A0ABU6G2J7_9BACL</name>
<evidence type="ECO:0000259" key="5">
    <source>
        <dbReference type="Pfam" id="PF00294"/>
    </source>
</evidence>
<dbReference type="InterPro" id="IPR002173">
    <property type="entry name" value="Carboh/pur_kinase_PfkB_CS"/>
</dbReference>
<dbReference type="InterPro" id="IPR002139">
    <property type="entry name" value="Ribo/fructo_kinase"/>
</dbReference>
<evidence type="ECO:0000256" key="2">
    <source>
        <dbReference type="ARBA" id="ARBA00022679"/>
    </source>
</evidence>
<dbReference type="Pfam" id="PF00294">
    <property type="entry name" value="PfkB"/>
    <property type="match status" value="1"/>
</dbReference>
<evidence type="ECO:0000313" key="7">
    <source>
        <dbReference type="Proteomes" id="UP001338137"/>
    </source>
</evidence>
<comment type="caution">
    <text evidence="6">The sequence shown here is derived from an EMBL/GenBank/DDBJ whole genome shotgun (WGS) entry which is preliminary data.</text>
</comment>
<feature type="domain" description="Carbohydrate kinase PfkB" evidence="5">
    <location>
        <begin position="5"/>
        <end position="296"/>
    </location>
</feature>
<dbReference type="PANTHER" id="PTHR10584">
    <property type="entry name" value="SUGAR KINASE"/>
    <property type="match status" value="1"/>
</dbReference>
<proteinExistence type="inferred from homology"/>
<keyword evidence="3 4" id="KW-0418">Kinase</keyword>
<dbReference type="Proteomes" id="UP001338137">
    <property type="component" value="Unassembled WGS sequence"/>
</dbReference>
<dbReference type="RefSeq" id="WP_326071807.1">
    <property type="nucleotide sequence ID" value="NZ_JARLKY010000021.1"/>
</dbReference>
<protein>
    <submittedName>
        <fullName evidence="6">Carbohydrate kinase family protein</fullName>
    </submittedName>
</protein>